<dbReference type="AlphaFoldDB" id="B6WUQ1"/>
<reference evidence="1 2" key="1">
    <citation type="submission" date="2008-10" db="EMBL/GenBank/DDBJ databases">
        <title>Draft genome sequence of Desulvovibrio piger (ATCC 29098).</title>
        <authorList>
            <person name="Sudarsanam P."/>
            <person name="Ley R."/>
            <person name="Guruge J."/>
            <person name="Turnbaugh P.J."/>
            <person name="Mahowald M."/>
            <person name="Liep D."/>
            <person name="Gordon J."/>
        </authorList>
    </citation>
    <scope>NUCLEOTIDE SEQUENCE [LARGE SCALE GENOMIC DNA]</scope>
    <source>
        <strain evidence="1 2">ATCC 29098</strain>
    </source>
</reference>
<protein>
    <submittedName>
        <fullName evidence="1">Uncharacterized protein</fullName>
    </submittedName>
</protein>
<comment type="caution">
    <text evidence="1">The sequence shown here is derived from an EMBL/GenBank/DDBJ whole genome shotgun (WGS) entry which is preliminary data.</text>
</comment>
<proteinExistence type="predicted"/>
<dbReference type="EMBL" id="ABXU01000058">
    <property type="protein sequence ID" value="EEB33215.1"/>
    <property type="molecule type" value="Genomic_DNA"/>
</dbReference>
<sequence length="41" mass="4395">MLPQTAATRKKQKGRSVRSGLSSLFSVHVRCHCPPVSDGDG</sequence>
<evidence type="ECO:0000313" key="2">
    <source>
        <dbReference type="Proteomes" id="UP000003676"/>
    </source>
</evidence>
<dbReference type="Proteomes" id="UP000003676">
    <property type="component" value="Unassembled WGS sequence"/>
</dbReference>
<name>B6WUQ1_9BACT</name>
<accession>B6WUQ1</accession>
<gene>
    <name evidence="1" type="ORF">DESPIG_01812</name>
</gene>
<dbReference type="HOGENOM" id="CLU_3269101_0_0_7"/>
<evidence type="ECO:0000313" key="1">
    <source>
        <dbReference type="EMBL" id="EEB33215.1"/>
    </source>
</evidence>
<organism evidence="1 2">
    <name type="scientific">Desulfovibrio piger ATCC 29098</name>
    <dbReference type="NCBI Taxonomy" id="411464"/>
    <lineage>
        <taxon>Bacteria</taxon>
        <taxon>Pseudomonadati</taxon>
        <taxon>Thermodesulfobacteriota</taxon>
        <taxon>Desulfovibrionia</taxon>
        <taxon>Desulfovibrionales</taxon>
        <taxon>Desulfovibrionaceae</taxon>
        <taxon>Desulfovibrio</taxon>
    </lineage>
</organism>
<reference evidence="1 2" key="2">
    <citation type="submission" date="2008-10" db="EMBL/GenBank/DDBJ databases">
        <authorList>
            <person name="Fulton L."/>
            <person name="Clifton S."/>
            <person name="Fulton B."/>
            <person name="Xu J."/>
            <person name="Minx P."/>
            <person name="Pepin K.H."/>
            <person name="Johnson M."/>
            <person name="Bhonagiri V."/>
            <person name="Nash W.E."/>
            <person name="Mardis E.R."/>
            <person name="Wilson R.K."/>
        </authorList>
    </citation>
    <scope>NUCLEOTIDE SEQUENCE [LARGE SCALE GENOMIC DNA]</scope>
    <source>
        <strain evidence="1 2">ATCC 29098</strain>
    </source>
</reference>